<dbReference type="InterPro" id="IPR025486">
    <property type="entry name" value="DUF4378"/>
</dbReference>
<dbReference type="InterPro" id="IPR022212">
    <property type="entry name" value="DUF3741"/>
</dbReference>
<organism evidence="4 5">
    <name type="scientific">Nyssa sinensis</name>
    <dbReference type="NCBI Taxonomy" id="561372"/>
    <lineage>
        <taxon>Eukaryota</taxon>
        <taxon>Viridiplantae</taxon>
        <taxon>Streptophyta</taxon>
        <taxon>Embryophyta</taxon>
        <taxon>Tracheophyta</taxon>
        <taxon>Spermatophyta</taxon>
        <taxon>Magnoliopsida</taxon>
        <taxon>eudicotyledons</taxon>
        <taxon>Gunneridae</taxon>
        <taxon>Pentapetalae</taxon>
        <taxon>asterids</taxon>
        <taxon>Cornales</taxon>
        <taxon>Nyssaceae</taxon>
        <taxon>Nyssa</taxon>
    </lineage>
</organism>
<dbReference type="PANTHER" id="PTHR47071">
    <property type="entry name" value="PROTEIN TRM32"/>
    <property type="match status" value="1"/>
</dbReference>
<gene>
    <name evidence="4" type="ORF">F0562_016723</name>
</gene>
<feature type="compositionally biased region" description="Polar residues" evidence="1">
    <location>
        <begin position="210"/>
        <end position="222"/>
    </location>
</feature>
<feature type="domain" description="DUF4378" evidence="3">
    <location>
        <begin position="567"/>
        <end position="716"/>
    </location>
</feature>
<dbReference type="OrthoDB" id="758104at2759"/>
<feature type="region of interest" description="Disordered" evidence="1">
    <location>
        <begin position="330"/>
        <end position="392"/>
    </location>
</feature>
<dbReference type="Pfam" id="PF12552">
    <property type="entry name" value="DUF3741"/>
    <property type="match status" value="1"/>
</dbReference>
<sequence>MDSLPTEEKAIEPKSESKSSVKSRIKALIYEEKSKRWGRHRRSSSCPTQTQPTQTNSIHRLEASNMDPPAEVALNNESPKKFHHDNGGSSAATTLDQLQSKSCETSVASNDKCDLCATMLAVNYLRQGQFRKHGKQSVENHTLLLDKLNEVKQDLLEKKLIYVKEPIKDVSLHESKQFLDAQDIFDMNKELLLKILQDPSSPLAHESYGRQASNSRGLTKSMSFPLAGSSDRRHVGPSKLAEAEAEQRMDGIPKPYLARPVSFDNSSPGSPHGLKNQHENKMAIKHFKNLKQKIKHAIRESRKEKHRITMDAVLHKIPYGRRLSKNVKEEMADLRKEPSMEKCSKYGPRSSNENDQSVPALGKENPKISKSGRLKLRTEEEPSPGWSAPKSLGRILSLPDLRSYSYLQNEGSPDATSSGIPSRTVVNEEVQQTSEEVGELYPAMKDEVGLTLLANDEAESKVGQTVDNLGNLTTGEISTHNEHEISPTAKLAERIPISVLHSNFQEDITSPAMFPISEDLGLKPGHLLFHGMESLDSLANQQLEAGMDSPTAAKSSFNLEKIGNSHQAIQWDEFLGTWHSADQPLDPSMFEEVEGCLLPDPNCPGNEEGGSCYHLLLFDLINEILLEVHERSFTYWPMPLSSCSHIRPMPAGYHVLEEVWANISCYLSWRPEVEQSLDDAVSRDLAKGDGWMNLQFDAECVGLELEDMILDDLLDELIWT</sequence>
<evidence type="ECO:0000259" key="2">
    <source>
        <dbReference type="Pfam" id="PF12552"/>
    </source>
</evidence>
<dbReference type="Proteomes" id="UP000325577">
    <property type="component" value="Linkage Group LG8"/>
</dbReference>
<evidence type="ECO:0000313" key="5">
    <source>
        <dbReference type="Proteomes" id="UP000325577"/>
    </source>
</evidence>
<reference evidence="4 5" key="1">
    <citation type="submission" date="2019-09" db="EMBL/GenBank/DDBJ databases">
        <title>A chromosome-level genome assembly of the Chinese tupelo Nyssa sinensis.</title>
        <authorList>
            <person name="Yang X."/>
            <person name="Kang M."/>
            <person name="Yang Y."/>
            <person name="Xiong H."/>
            <person name="Wang M."/>
            <person name="Zhang Z."/>
            <person name="Wang Z."/>
            <person name="Wu H."/>
            <person name="Ma T."/>
            <person name="Liu J."/>
            <person name="Xi Z."/>
        </authorList>
    </citation>
    <scope>NUCLEOTIDE SEQUENCE [LARGE SCALE GENOMIC DNA]</scope>
    <source>
        <strain evidence="4">J267</strain>
        <tissue evidence="4">Leaf</tissue>
    </source>
</reference>
<dbReference type="PANTHER" id="PTHR47071:SF9">
    <property type="entry name" value="TRM32-LIKE PROTEIN (DUF3741)"/>
    <property type="match status" value="1"/>
</dbReference>
<dbReference type="InterPro" id="IPR044257">
    <property type="entry name" value="TRM32-like"/>
</dbReference>
<keyword evidence="5" id="KW-1185">Reference proteome</keyword>
<protein>
    <recommendedName>
        <fullName evidence="6">DUF4378 domain-containing protein</fullName>
    </recommendedName>
</protein>
<evidence type="ECO:0008006" key="6">
    <source>
        <dbReference type="Google" id="ProtNLM"/>
    </source>
</evidence>
<dbReference type="EMBL" id="CM018051">
    <property type="protein sequence ID" value="KAA8516430.1"/>
    <property type="molecule type" value="Genomic_DNA"/>
</dbReference>
<accession>A0A5J4ZD99</accession>
<feature type="compositionally biased region" description="Basic and acidic residues" evidence="1">
    <location>
        <begin position="1"/>
        <end position="19"/>
    </location>
</feature>
<proteinExistence type="predicted"/>
<feature type="region of interest" description="Disordered" evidence="1">
    <location>
        <begin position="1"/>
        <end position="92"/>
    </location>
</feature>
<evidence type="ECO:0000256" key="1">
    <source>
        <dbReference type="SAM" id="MobiDB-lite"/>
    </source>
</evidence>
<name>A0A5J4ZD99_9ASTE</name>
<feature type="domain" description="DUF3741" evidence="2">
    <location>
        <begin position="158"/>
        <end position="201"/>
    </location>
</feature>
<feature type="compositionally biased region" description="Basic and acidic residues" evidence="1">
    <location>
        <begin position="330"/>
        <end position="344"/>
    </location>
</feature>
<dbReference type="Pfam" id="PF14309">
    <property type="entry name" value="DUF4378"/>
    <property type="match status" value="1"/>
</dbReference>
<feature type="region of interest" description="Disordered" evidence="1">
    <location>
        <begin position="204"/>
        <end position="247"/>
    </location>
</feature>
<dbReference type="AlphaFoldDB" id="A0A5J4ZD99"/>
<evidence type="ECO:0000259" key="3">
    <source>
        <dbReference type="Pfam" id="PF14309"/>
    </source>
</evidence>
<evidence type="ECO:0000313" key="4">
    <source>
        <dbReference type="EMBL" id="KAA8516430.1"/>
    </source>
</evidence>